<dbReference type="EMBL" id="UINC01000743">
    <property type="protein sequence ID" value="SUZ60438.1"/>
    <property type="molecule type" value="Genomic_DNA"/>
</dbReference>
<gene>
    <name evidence="2" type="ORF">METZ01_LOCUS13292</name>
</gene>
<protein>
    <submittedName>
        <fullName evidence="2">Uncharacterized protein</fullName>
    </submittedName>
</protein>
<proteinExistence type="predicted"/>
<accession>A0A381P2J1</accession>
<evidence type="ECO:0000313" key="2">
    <source>
        <dbReference type="EMBL" id="SUZ60438.1"/>
    </source>
</evidence>
<feature type="region of interest" description="Disordered" evidence="1">
    <location>
        <begin position="36"/>
        <end position="92"/>
    </location>
</feature>
<sequence length="107" mass="10653">VGVAGGIPPGKDLESPSPNRGIGVREAVGQLGIAEAVGRPVPRHAVEGTQGGRPHHGLRIGQQGTSSGRVSVVPGQDGPAPPGRHLRVGGGTVVDVTATRDPVVRTG</sequence>
<evidence type="ECO:0000256" key="1">
    <source>
        <dbReference type="SAM" id="MobiDB-lite"/>
    </source>
</evidence>
<name>A0A381P2J1_9ZZZZ</name>
<feature type="region of interest" description="Disordered" evidence="1">
    <location>
        <begin position="1"/>
        <end position="23"/>
    </location>
</feature>
<organism evidence="2">
    <name type="scientific">marine metagenome</name>
    <dbReference type="NCBI Taxonomy" id="408172"/>
    <lineage>
        <taxon>unclassified sequences</taxon>
        <taxon>metagenomes</taxon>
        <taxon>ecological metagenomes</taxon>
    </lineage>
</organism>
<reference evidence="2" key="1">
    <citation type="submission" date="2018-05" db="EMBL/GenBank/DDBJ databases">
        <authorList>
            <person name="Lanie J.A."/>
            <person name="Ng W.-L."/>
            <person name="Kazmierczak K.M."/>
            <person name="Andrzejewski T.M."/>
            <person name="Davidsen T.M."/>
            <person name="Wayne K.J."/>
            <person name="Tettelin H."/>
            <person name="Glass J.I."/>
            <person name="Rusch D."/>
            <person name="Podicherti R."/>
            <person name="Tsui H.-C.T."/>
            <person name="Winkler M.E."/>
        </authorList>
    </citation>
    <scope>NUCLEOTIDE SEQUENCE</scope>
</reference>
<feature type="non-terminal residue" evidence="2">
    <location>
        <position position="1"/>
    </location>
</feature>
<dbReference type="AlphaFoldDB" id="A0A381P2J1"/>